<dbReference type="InterPro" id="IPR001584">
    <property type="entry name" value="Integrase_cat-core"/>
</dbReference>
<dbReference type="Gene3D" id="3.30.420.10">
    <property type="entry name" value="Ribonuclease H-like superfamily/Ribonuclease H"/>
    <property type="match status" value="1"/>
</dbReference>
<dbReference type="EC" id="2.7.7.49" evidence="1"/>
<dbReference type="RefSeq" id="XP_033179142.1">
    <property type="nucleotide sequence ID" value="XM_033323251.1"/>
</dbReference>
<keyword evidence="3" id="KW-1185">Reference proteome</keyword>
<reference evidence="4" key="1">
    <citation type="submission" date="2025-08" db="UniProtKB">
        <authorList>
            <consortium name="RefSeq"/>
        </authorList>
    </citation>
    <scope>IDENTIFICATION</scope>
</reference>
<evidence type="ECO:0000259" key="2">
    <source>
        <dbReference type="PROSITE" id="PS50994"/>
    </source>
</evidence>
<dbReference type="Gene3D" id="1.10.340.70">
    <property type="match status" value="1"/>
</dbReference>
<dbReference type="OrthoDB" id="8014450at2759"/>
<gene>
    <name evidence="4" type="primary">LOC117152233</name>
</gene>
<dbReference type="PROSITE" id="PS50994">
    <property type="entry name" value="INTEGRASE"/>
    <property type="match status" value="1"/>
</dbReference>
<evidence type="ECO:0000313" key="3">
    <source>
        <dbReference type="Proteomes" id="UP000515180"/>
    </source>
</evidence>
<dbReference type="Pfam" id="PF17921">
    <property type="entry name" value="Integrase_H2C2"/>
    <property type="match status" value="1"/>
</dbReference>
<dbReference type="SUPFAM" id="SSF53098">
    <property type="entry name" value="Ribonuclease H-like"/>
    <property type="match status" value="1"/>
</dbReference>
<name>A0A6P8LJG8_BOMIM</name>
<dbReference type="InterPro" id="IPR041588">
    <property type="entry name" value="Integrase_H2C2"/>
</dbReference>
<dbReference type="InterPro" id="IPR050951">
    <property type="entry name" value="Retrovirus_Pol_polyprotein"/>
</dbReference>
<organism evidence="3 4">
    <name type="scientific">Bombus impatiens</name>
    <name type="common">Bumblebee</name>
    <dbReference type="NCBI Taxonomy" id="132113"/>
    <lineage>
        <taxon>Eukaryota</taxon>
        <taxon>Metazoa</taxon>
        <taxon>Ecdysozoa</taxon>
        <taxon>Arthropoda</taxon>
        <taxon>Hexapoda</taxon>
        <taxon>Insecta</taxon>
        <taxon>Pterygota</taxon>
        <taxon>Neoptera</taxon>
        <taxon>Endopterygota</taxon>
        <taxon>Hymenoptera</taxon>
        <taxon>Apocrita</taxon>
        <taxon>Aculeata</taxon>
        <taxon>Apoidea</taxon>
        <taxon>Anthophila</taxon>
        <taxon>Apidae</taxon>
        <taxon>Bombus</taxon>
        <taxon>Pyrobombus</taxon>
    </lineage>
</organism>
<evidence type="ECO:0000256" key="1">
    <source>
        <dbReference type="ARBA" id="ARBA00012493"/>
    </source>
</evidence>
<feature type="domain" description="Integrase catalytic" evidence="2">
    <location>
        <begin position="66"/>
        <end position="224"/>
    </location>
</feature>
<sequence length="361" mass="41406">MRTQVVRQAHERGYFGVAKTEAMVKKDFWFKGLREKVEHVVSNCLGCILAERKLGKQEGYVNPLDKGDTPLDTYHIDHVGPMIATKKRYAHIFVVVDAFTKFTWLYPTRSTDTADVIDRLKKQAAVLGNPRRIISDRGTAFTSNAFQEYCEEENIKHLLVTTGAPRGKGQVERVNRTLIPLLTKLTAPKPDDWYKHVDQVQKYLNSTLNRSTGKTPFQLLVGVEMQTKEDPQIRKLVEEEWVVEFEEQRRELREDAKKKIAATQGENRRHYNKRRKGAKQYLSGELVAIKRTQFGPGLKLGGRFLGPYRIVRAMRNDRYIVEKVGEHEGPKRSSTTADFMKPWVINAESDASDDSEIEGNI</sequence>
<protein>
    <recommendedName>
        <fullName evidence="1">RNA-directed DNA polymerase</fullName>
        <ecNumber evidence="1">2.7.7.49</ecNumber>
    </recommendedName>
</protein>
<dbReference type="Proteomes" id="UP000515180">
    <property type="component" value="Unplaced"/>
</dbReference>
<dbReference type="GO" id="GO:0003964">
    <property type="term" value="F:RNA-directed DNA polymerase activity"/>
    <property type="evidence" value="ECO:0007669"/>
    <property type="project" value="UniProtKB-EC"/>
</dbReference>
<dbReference type="PANTHER" id="PTHR37984:SF5">
    <property type="entry name" value="PROTEIN NYNRIN-LIKE"/>
    <property type="match status" value="1"/>
</dbReference>
<accession>A0A6P8LJG8</accession>
<dbReference type="PANTHER" id="PTHR37984">
    <property type="entry name" value="PROTEIN CBG26694"/>
    <property type="match status" value="1"/>
</dbReference>
<dbReference type="GO" id="GO:0015074">
    <property type="term" value="P:DNA integration"/>
    <property type="evidence" value="ECO:0007669"/>
    <property type="project" value="InterPro"/>
</dbReference>
<proteinExistence type="predicted"/>
<dbReference type="GeneID" id="117152233"/>
<evidence type="ECO:0000313" key="4">
    <source>
        <dbReference type="RefSeq" id="XP_033179142.1"/>
    </source>
</evidence>
<dbReference type="Pfam" id="PF00665">
    <property type="entry name" value="rve"/>
    <property type="match status" value="1"/>
</dbReference>
<dbReference type="InterPro" id="IPR012337">
    <property type="entry name" value="RNaseH-like_sf"/>
</dbReference>
<dbReference type="InterPro" id="IPR036397">
    <property type="entry name" value="RNaseH_sf"/>
</dbReference>
<dbReference type="AlphaFoldDB" id="A0A6P8LJG8"/>
<dbReference type="GO" id="GO:0003676">
    <property type="term" value="F:nucleic acid binding"/>
    <property type="evidence" value="ECO:0007669"/>
    <property type="project" value="InterPro"/>
</dbReference>